<dbReference type="InParanoid" id="G4ZZQ8"/>
<accession>G4ZZQ8</accession>
<keyword evidence="4" id="KW-1185">Reference proteome</keyword>
<name>G4ZZQ8_PHYSP</name>
<dbReference type="KEGG" id="psoj:PHYSODRAFT_518952"/>
<evidence type="ECO:0000256" key="1">
    <source>
        <dbReference type="SAM" id="Coils"/>
    </source>
</evidence>
<sequence>MTRDRFQHIRALQFHAPDPVTFKSVRDPLYRCRWLLQHFQKRFADTAVPLGASSLDEISVRTKARSRARTCMPSKPDKYSLRFYAVIGWDALYVHSLWDNGSGNATRSTPAQRYTELFPSLRTPLYNTLSLPEINIEPKSATSLWVAMAGHQTRTYRSPSGRRLLISDNFYTRHTYARAISAFTDDEVRLLGTVRMNLLRSTNPTRRREKRLHMSVFTWLLDISIINTYALERVIGGSASARVTLREFKREIADKLTRNEKTLKQQRDRRQQKRKAGALDEAVGSVDSLHIITPNSTEHSNGKLTCYLCSLRGMAKKAKYGCTKCERGFHVECFRAFHYEGAFRSNAPQLQDALEAIARAPTGDPVAFTRKRSNRTIRPISERKLP</sequence>
<feature type="coiled-coil region" evidence="1">
    <location>
        <begin position="245"/>
        <end position="273"/>
    </location>
</feature>
<evidence type="ECO:0000313" key="3">
    <source>
        <dbReference type="EMBL" id="EGZ10404.1"/>
    </source>
</evidence>
<dbReference type="PANTHER" id="PTHR46599:SF3">
    <property type="entry name" value="PIGGYBAC TRANSPOSABLE ELEMENT-DERIVED PROTEIN 4"/>
    <property type="match status" value="1"/>
</dbReference>
<gene>
    <name evidence="3" type="ORF">PHYSODRAFT_518952</name>
</gene>
<dbReference type="AlphaFoldDB" id="G4ZZQ8"/>
<dbReference type="Proteomes" id="UP000002640">
    <property type="component" value="Unassembled WGS sequence"/>
</dbReference>
<reference evidence="3 4" key="1">
    <citation type="journal article" date="2006" name="Science">
        <title>Phytophthora genome sequences uncover evolutionary origins and mechanisms of pathogenesis.</title>
        <authorList>
            <person name="Tyler B.M."/>
            <person name="Tripathy S."/>
            <person name="Zhang X."/>
            <person name="Dehal P."/>
            <person name="Jiang R.H."/>
            <person name="Aerts A."/>
            <person name="Arredondo F.D."/>
            <person name="Baxter L."/>
            <person name="Bensasson D."/>
            <person name="Beynon J.L."/>
            <person name="Chapman J."/>
            <person name="Damasceno C.M."/>
            <person name="Dorrance A.E."/>
            <person name="Dou D."/>
            <person name="Dickerman A.W."/>
            <person name="Dubchak I.L."/>
            <person name="Garbelotto M."/>
            <person name="Gijzen M."/>
            <person name="Gordon S.G."/>
            <person name="Govers F."/>
            <person name="Grunwald N.J."/>
            <person name="Huang W."/>
            <person name="Ivors K.L."/>
            <person name="Jones R.W."/>
            <person name="Kamoun S."/>
            <person name="Krampis K."/>
            <person name="Lamour K.H."/>
            <person name="Lee M.K."/>
            <person name="McDonald W.H."/>
            <person name="Medina M."/>
            <person name="Meijer H.J."/>
            <person name="Nordberg E.K."/>
            <person name="Maclean D.J."/>
            <person name="Ospina-Giraldo M.D."/>
            <person name="Morris P.F."/>
            <person name="Phuntumart V."/>
            <person name="Putnam N.H."/>
            <person name="Rash S."/>
            <person name="Rose J.K."/>
            <person name="Sakihama Y."/>
            <person name="Salamov A.A."/>
            <person name="Savidor A."/>
            <person name="Scheuring C.F."/>
            <person name="Smith B.M."/>
            <person name="Sobral B.W."/>
            <person name="Terry A."/>
            <person name="Torto-Alalibo T.A."/>
            <person name="Win J."/>
            <person name="Xu Z."/>
            <person name="Zhang H."/>
            <person name="Grigoriev I.V."/>
            <person name="Rokhsar D.S."/>
            <person name="Boore J.L."/>
        </authorList>
    </citation>
    <scope>NUCLEOTIDE SEQUENCE [LARGE SCALE GENOMIC DNA]</scope>
    <source>
        <strain evidence="3 4">P6497</strain>
    </source>
</reference>
<dbReference type="Pfam" id="PF13843">
    <property type="entry name" value="DDE_Tnp_1_7"/>
    <property type="match status" value="1"/>
</dbReference>
<evidence type="ECO:0000313" key="4">
    <source>
        <dbReference type="Proteomes" id="UP000002640"/>
    </source>
</evidence>
<keyword evidence="1" id="KW-0175">Coiled coil</keyword>
<dbReference type="InterPro" id="IPR029526">
    <property type="entry name" value="PGBD"/>
</dbReference>
<protein>
    <recommendedName>
        <fullName evidence="2">PiggyBac transposable element-derived protein domain-containing protein</fullName>
    </recommendedName>
</protein>
<evidence type="ECO:0000259" key="2">
    <source>
        <dbReference type="Pfam" id="PF13843"/>
    </source>
</evidence>
<dbReference type="EMBL" id="JH159158">
    <property type="protein sequence ID" value="EGZ10404.1"/>
    <property type="molecule type" value="Genomic_DNA"/>
</dbReference>
<dbReference type="GeneID" id="20660124"/>
<dbReference type="RefSeq" id="XP_009533149.1">
    <property type="nucleotide sequence ID" value="XM_009534854.1"/>
</dbReference>
<dbReference type="PANTHER" id="PTHR46599">
    <property type="entry name" value="PIGGYBAC TRANSPOSABLE ELEMENT-DERIVED PROTEIN 4"/>
    <property type="match status" value="1"/>
</dbReference>
<proteinExistence type="predicted"/>
<feature type="domain" description="PiggyBac transposable element-derived protein" evidence="2">
    <location>
        <begin position="1"/>
        <end position="87"/>
    </location>
</feature>
<organism evidence="3 4">
    <name type="scientific">Phytophthora sojae (strain P6497)</name>
    <name type="common">Soybean stem and root rot agent</name>
    <name type="synonym">Phytophthora megasperma f. sp. glycines</name>
    <dbReference type="NCBI Taxonomy" id="1094619"/>
    <lineage>
        <taxon>Eukaryota</taxon>
        <taxon>Sar</taxon>
        <taxon>Stramenopiles</taxon>
        <taxon>Oomycota</taxon>
        <taxon>Peronosporomycetes</taxon>
        <taxon>Peronosporales</taxon>
        <taxon>Peronosporaceae</taxon>
        <taxon>Phytophthora</taxon>
    </lineage>
</organism>